<keyword evidence="3" id="KW-1185">Reference proteome</keyword>
<dbReference type="AlphaFoldDB" id="A0A521BAN8"/>
<gene>
    <name evidence="2" type="ORF">SAMN06269117_104101</name>
</gene>
<protein>
    <submittedName>
        <fullName evidence="2">Uncharacterized protein</fullName>
    </submittedName>
</protein>
<evidence type="ECO:0000256" key="1">
    <source>
        <dbReference type="SAM" id="Coils"/>
    </source>
</evidence>
<feature type="coiled-coil region" evidence="1">
    <location>
        <begin position="43"/>
        <end position="92"/>
    </location>
</feature>
<dbReference type="RefSeq" id="WP_142934260.1">
    <property type="nucleotide sequence ID" value="NZ_FXTM01000004.1"/>
</dbReference>
<dbReference type="EMBL" id="FXTM01000004">
    <property type="protein sequence ID" value="SMO44156.1"/>
    <property type="molecule type" value="Genomic_DNA"/>
</dbReference>
<evidence type="ECO:0000313" key="2">
    <source>
        <dbReference type="EMBL" id="SMO44156.1"/>
    </source>
</evidence>
<reference evidence="2 3" key="1">
    <citation type="submission" date="2017-05" db="EMBL/GenBank/DDBJ databases">
        <authorList>
            <person name="Varghese N."/>
            <person name="Submissions S."/>
        </authorList>
    </citation>
    <scope>NUCLEOTIDE SEQUENCE [LARGE SCALE GENOMIC DNA]</scope>
    <source>
        <strain evidence="2 3">DSM 16304</strain>
    </source>
</reference>
<name>A0A521BAN8_9BACT</name>
<dbReference type="OrthoDB" id="15289at2"/>
<organism evidence="2 3">
    <name type="scientific">Balnearium lithotrophicum</name>
    <dbReference type="NCBI Taxonomy" id="223788"/>
    <lineage>
        <taxon>Bacteria</taxon>
        <taxon>Pseudomonadati</taxon>
        <taxon>Aquificota</taxon>
        <taxon>Aquificia</taxon>
        <taxon>Desulfurobacteriales</taxon>
        <taxon>Desulfurobacteriaceae</taxon>
        <taxon>Balnearium</taxon>
    </lineage>
</organism>
<dbReference type="Proteomes" id="UP000317315">
    <property type="component" value="Unassembled WGS sequence"/>
</dbReference>
<keyword evidence="1" id="KW-0175">Coiled coil</keyword>
<evidence type="ECO:0000313" key="3">
    <source>
        <dbReference type="Proteomes" id="UP000317315"/>
    </source>
</evidence>
<proteinExistence type="predicted"/>
<accession>A0A521BAN8</accession>
<sequence>MDLALMTVIIAILFSAMGVVVGFLICKLSCKKSEAKSISSIGRERIEGLLNNVEDMVSNLKVKVDSLREERINDMRNEIKKLLTEVEEFKKEIKGVGVSQSTLEILDEISNTLRKIDLSIPNIDNSLLQKIKDNFLIVRNDLETILTKCKSQSNTSQDYSNFFASLIDKVDSIISLSKRINATLVKDELIALAHSIKGDDGAEIVKDLDNQALHSKELLVMLEDLKKRIEEVKNESSLR</sequence>